<keyword evidence="3 8" id="KW-0349">Heme</keyword>
<dbReference type="InterPro" id="IPR001128">
    <property type="entry name" value="Cyt_P450"/>
</dbReference>
<evidence type="ECO:0000256" key="1">
    <source>
        <dbReference type="ARBA" id="ARBA00001971"/>
    </source>
</evidence>
<dbReference type="PRINTS" id="PR00463">
    <property type="entry name" value="EP450I"/>
</dbReference>
<dbReference type="OrthoDB" id="1844152at2759"/>
<evidence type="ECO:0000256" key="5">
    <source>
        <dbReference type="ARBA" id="ARBA00023002"/>
    </source>
</evidence>
<dbReference type="AlphaFoldDB" id="A0A7M7HGJ4"/>
<evidence type="ECO:0000256" key="4">
    <source>
        <dbReference type="ARBA" id="ARBA00022723"/>
    </source>
</evidence>
<dbReference type="PROSITE" id="PS00086">
    <property type="entry name" value="CYTOCHROME_P450"/>
    <property type="match status" value="1"/>
</dbReference>
<keyword evidence="6 8" id="KW-0408">Iron</keyword>
<dbReference type="OMA" id="VEFYIEW"/>
<dbReference type="PANTHER" id="PTHR24300">
    <property type="entry name" value="CYTOCHROME P450 508A4-RELATED"/>
    <property type="match status" value="1"/>
</dbReference>
<dbReference type="GO" id="GO:0005506">
    <property type="term" value="F:iron ion binding"/>
    <property type="evidence" value="ECO:0007669"/>
    <property type="project" value="InterPro"/>
</dbReference>
<dbReference type="Proteomes" id="UP000007110">
    <property type="component" value="Unassembled WGS sequence"/>
</dbReference>
<dbReference type="EnsemblMetazoa" id="XM_030972980">
    <property type="protein sequence ID" value="XP_030828840"/>
    <property type="gene ID" value="LOC575452"/>
</dbReference>
<dbReference type="EnsemblMetazoa" id="XM_011665918">
    <property type="protein sequence ID" value="XP_011664220"/>
    <property type="gene ID" value="LOC575452"/>
</dbReference>
<evidence type="ECO:0008006" key="12">
    <source>
        <dbReference type="Google" id="ProtNLM"/>
    </source>
</evidence>
<dbReference type="GO" id="GO:0016712">
    <property type="term" value="F:oxidoreductase activity, acting on paired donors, with incorporation or reduction of molecular oxygen, reduced flavin or flavoprotein as one donor, and incorporation of one atom of oxygen"/>
    <property type="evidence" value="ECO:0000318"/>
    <property type="project" value="GO_Central"/>
</dbReference>
<evidence type="ECO:0000256" key="9">
    <source>
        <dbReference type="RuleBase" id="RU000461"/>
    </source>
</evidence>
<dbReference type="InterPro" id="IPR017972">
    <property type="entry name" value="Cyt_P450_CS"/>
</dbReference>
<keyword evidence="4 8" id="KW-0479">Metal-binding</keyword>
<dbReference type="InterPro" id="IPR002401">
    <property type="entry name" value="Cyt_P450_E_grp-I"/>
</dbReference>
<comment type="cofactor">
    <cofactor evidence="1 8">
        <name>heme</name>
        <dbReference type="ChEBI" id="CHEBI:30413"/>
    </cofactor>
</comment>
<proteinExistence type="inferred from homology"/>
<dbReference type="SUPFAM" id="SSF48264">
    <property type="entry name" value="Cytochrome P450"/>
    <property type="match status" value="1"/>
</dbReference>
<dbReference type="RefSeq" id="XP_011664220.2">
    <property type="nucleotide sequence ID" value="XM_011665918.2"/>
</dbReference>
<evidence type="ECO:0000313" key="11">
    <source>
        <dbReference type="Proteomes" id="UP000007110"/>
    </source>
</evidence>
<reference evidence="10" key="2">
    <citation type="submission" date="2021-01" db="UniProtKB">
        <authorList>
            <consortium name="EnsemblMetazoa"/>
        </authorList>
    </citation>
    <scope>IDENTIFICATION</scope>
</reference>
<dbReference type="RefSeq" id="XP_030828840.1">
    <property type="nucleotide sequence ID" value="XM_030972980.1"/>
</dbReference>
<evidence type="ECO:0000256" key="7">
    <source>
        <dbReference type="ARBA" id="ARBA00023033"/>
    </source>
</evidence>
<evidence type="ECO:0000256" key="6">
    <source>
        <dbReference type="ARBA" id="ARBA00023004"/>
    </source>
</evidence>
<dbReference type="FunFam" id="1.10.630.10:FF:000078">
    <property type="entry name" value="Probable cytochrome P450 515A1"/>
    <property type="match status" value="1"/>
</dbReference>
<dbReference type="Gene3D" id="1.10.630.10">
    <property type="entry name" value="Cytochrome P450"/>
    <property type="match status" value="1"/>
</dbReference>
<comment type="similarity">
    <text evidence="2 9">Belongs to the cytochrome P450 family.</text>
</comment>
<evidence type="ECO:0000256" key="8">
    <source>
        <dbReference type="PIRSR" id="PIRSR602401-1"/>
    </source>
</evidence>
<dbReference type="Pfam" id="PF00067">
    <property type="entry name" value="p450"/>
    <property type="match status" value="1"/>
</dbReference>
<evidence type="ECO:0000256" key="3">
    <source>
        <dbReference type="ARBA" id="ARBA00022617"/>
    </source>
</evidence>
<evidence type="ECO:0000313" key="10">
    <source>
        <dbReference type="EnsemblMetazoa" id="XP_011664220"/>
    </source>
</evidence>
<keyword evidence="5 9" id="KW-0560">Oxidoreductase</keyword>
<dbReference type="PRINTS" id="PR00385">
    <property type="entry name" value="P450"/>
</dbReference>
<protein>
    <recommendedName>
        <fullName evidence="12">Cytochrome P450</fullName>
    </recommendedName>
</protein>
<dbReference type="KEGG" id="spu:575452"/>
<dbReference type="GeneID" id="575452"/>
<dbReference type="InterPro" id="IPR036396">
    <property type="entry name" value="Cyt_P450_sf"/>
</dbReference>
<feature type="binding site" description="axial binding residue" evidence="8">
    <location>
        <position position="445"/>
    </location>
    <ligand>
        <name>heme</name>
        <dbReference type="ChEBI" id="CHEBI:30413"/>
    </ligand>
    <ligandPart>
        <name>Fe</name>
        <dbReference type="ChEBI" id="CHEBI:18248"/>
    </ligandPart>
</feature>
<dbReference type="InParanoid" id="A0A7M7HGJ4"/>
<dbReference type="InterPro" id="IPR050182">
    <property type="entry name" value="Cytochrome_P450_fam2"/>
</dbReference>
<name>A0A7M7HGJ4_STRPU</name>
<evidence type="ECO:0000256" key="2">
    <source>
        <dbReference type="ARBA" id="ARBA00010617"/>
    </source>
</evidence>
<keyword evidence="11" id="KW-1185">Reference proteome</keyword>
<accession>A0A7M7HGJ4</accession>
<dbReference type="GO" id="GO:0020037">
    <property type="term" value="F:heme binding"/>
    <property type="evidence" value="ECO:0000318"/>
    <property type="project" value="GO_Central"/>
</dbReference>
<reference evidence="11" key="1">
    <citation type="submission" date="2015-02" db="EMBL/GenBank/DDBJ databases">
        <title>Genome sequencing for Strongylocentrotus purpuratus.</title>
        <authorList>
            <person name="Murali S."/>
            <person name="Liu Y."/>
            <person name="Vee V."/>
            <person name="English A."/>
            <person name="Wang M."/>
            <person name="Skinner E."/>
            <person name="Han Y."/>
            <person name="Muzny D.M."/>
            <person name="Worley K.C."/>
            <person name="Gibbs R.A."/>
        </authorList>
    </citation>
    <scope>NUCLEOTIDE SEQUENCE</scope>
</reference>
<organism evidence="10 11">
    <name type="scientific">Strongylocentrotus purpuratus</name>
    <name type="common">Purple sea urchin</name>
    <dbReference type="NCBI Taxonomy" id="7668"/>
    <lineage>
        <taxon>Eukaryota</taxon>
        <taxon>Metazoa</taxon>
        <taxon>Echinodermata</taxon>
        <taxon>Eleutherozoa</taxon>
        <taxon>Echinozoa</taxon>
        <taxon>Echinoidea</taxon>
        <taxon>Euechinoidea</taxon>
        <taxon>Echinacea</taxon>
        <taxon>Camarodonta</taxon>
        <taxon>Echinidea</taxon>
        <taxon>Strongylocentrotidae</taxon>
        <taxon>Strongylocentrotus</taxon>
    </lineage>
</organism>
<keyword evidence="7 9" id="KW-0503">Monooxygenase</keyword>
<dbReference type="PANTHER" id="PTHR24300:SF417">
    <property type="entry name" value="CYTOCHROME P450 508B1-RELATED"/>
    <property type="match status" value="1"/>
</dbReference>
<sequence>MEFVTTTQIFLGIAAAALTFVWIRRYRKQPSSHPPPPGPTTLSIFLNDLWRILSRSKPPNLIELVTGLRRQYGDIYSVSKGKKLLVILSDPEMVKELFVKQAEITSGRDTAPLAHVAFRDKGSIIFEEGKSWSDMRRFFLLVFRKFGMGKRSAGDRVNEEARVLCKEFILAEGKPFDPFRTVNYAVANIIRSITAGQRFEYSNGRFQQMVQLITDVLGAENFYGPLEMMPWLYFTPLFTKERNMCNALIGLMKQEVVEHRETVDVDNPRDVIDMCLAEIDRAKDAGEETFFDESLLWRTLLDIYLAGTETVATTLTWAMLYMAGYPDIQEKVCQEIDDVIGHEGTPHYDDRTRMPYTEATIAELLRIRPIAPLGIPHINTESIVFRGYLLPERSIIMMNMVGMHLDPELWPDPESFDPTRFLSEDGKATKKPEGHMPFGAGRRICLGEQLAKVELFLFFTNLLQKFTFRIPDGVLPDYGFGHRTSTLAPKKFDIVASLR</sequence>